<dbReference type="PANTHER" id="PTHR18895:SF74">
    <property type="entry name" value="MTRF1L RELEASE FACTOR GLUTAMINE METHYLTRANSFERASE"/>
    <property type="match status" value="1"/>
</dbReference>
<dbReference type="SUPFAM" id="SSF53335">
    <property type="entry name" value="S-adenosyl-L-methionine-dependent methyltransferases"/>
    <property type="match status" value="1"/>
</dbReference>
<dbReference type="EMBL" id="JBHSJC010000001">
    <property type="protein sequence ID" value="MFC4828224.1"/>
    <property type="molecule type" value="Genomic_DNA"/>
</dbReference>
<dbReference type="RefSeq" id="WP_204391207.1">
    <property type="nucleotide sequence ID" value="NZ_JAFBBW010000001.1"/>
</dbReference>
<dbReference type="InterPro" id="IPR050320">
    <property type="entry name" value="N5-glutamine_MTase"/>
</dbReference>
<evidence type="ECO:0000313" key="2">
    <source>
        <dbReference type="Proteomes" id="UP001595960"/>
    </source>
</evidence>
<dbReference type="Gene3D" id="3.40.50.150">
    <property type="entry name" value="Vaccinia Virus protein VP39"/>
    <property type="match status" value="1"/>
</dbReference>
<reference evidence="2" key="1">
    <citation type="journal article" date="2019" name="Int. J. Syst. Evol. Microbiol.">
        <title>The Global Catalogue of Microorganisms (GCM) 10K type strain sequencing project: providing services to taxonomists for standard genome sequencing and annotation.</title>
        <authorList>
            <consortium name="The Broad Institute Genomics Platform"/>
            <consortium name="The Broad Institute Genome Sequencing Center for Infectious Disease"/>
            <person name="Wu L."/>
            <person name="Ma J."/>
        </authorList>
    </citation>
    <scope>NUCLEOTIDE SEQUENCE [LARGE SCALE GENOMIC DNA]</scope>
    <source>
        <strain evidence="2">CGMCC 1.12192</strain>
    </source>
</reference>
<dbReference type="Proteomes" id="UP001595960">
    <property type="component" value="Unassembled WGS sequence"/>
</dbReference>
<organism evidence="1 2">
    <name type="scientific">Agromyces aurantiacus</name>
    <dbReference type="NCBI Taxonomy" id="165814"/>
    <lineage>
        <taxon>Bacteria</taxon>
        <taxon>Bacillati</taxon>
        <taxon>Actinomycetota</taxon>
        <taxon>Actinomycetes</taxon>
        <taxon>Micrococcales</taxon>
        <taxon>Microbacteriaceae</taxon>
        <taxon>Agromyces</taxon>
    </lineage>
</organism>
<keyword evidence="2" id="KW-1185">Reference proteome</keyword>
<dbReference type="PANTHER" id="PTHR18895">
    <property type="entry name" value="HEMK METHYLTRANSFERASE"/>
    <property type="match status" value="1"/>
</dbReference>
<name>A0ABV9R3Z0_9MICO</name>
<sequence length="269" mass="28047">MADPRAEPLARLAARLRAAGSVFAEEEAAILAGAAADDEELESLVLRRIAGEPIEPLVGWVRFGALRLSIGPGVFVPRQRSVRLARLAVRRVRAHDAAVAGRPPVMLEAYCGVAPLAATVAASVAAVMVHAADADPAALAYARRNLPATAGVHLSDGLDGLPAELAGRIHVIAAVPPYVPESELALMPREAREFEPSAALVGGGRDGLDQVRRLVADAPVWMTDGGSVLVELHAAQLAPAAAEARSAGWRCRIHRPSDARTGVLELIAG</sequence>
<accession>A0ABV9R3Z0</accession>
<evidence type="ECO:0000313" key="1">
    <source>
        <dbReference type="EMBL" id="MFC4828224.1"/>
    </source>
</evidence>
<dbReference type="InterPro" id="IPR029063">
    <property type="entry name" value="SAM-dependent_MTases_sf"/>
</dbReference>
<gene>
    <name evidence="1" type="ORF">ACFPER_05445</name>
</gene>
<comment type="caution">
    <text evidence="1">The sequence shown here is derived from an EMBL/GenBank/DDBJ whole genome shotgun (WGS) entry which is preliminary data.</text>
</comment>
<protein>
    <recommendedName>
        <fullName evidence="3">SAM-dependent methyltransferase</fullName>
    </recommendedName>
</protein>
<evidence type="ECO:0008006" key="3">
    <source>
        <dbReference type="Google" id="ProtNLM"/>
    </source>
</evidence>
<proteinExistence type="predicted"/>